<keyword evidence="1" id="KW-1133">Transmembrane helix</keyword>
<evidence type="ECO:0000256" key="1">
    <source>
        <dbReference type="SAM" id="Phobius"/>
    </source>
</evidence>
<proteinExistence type="predicted"/>
<keyword evidence="1" id="KW-0472">Membrane</keyword>
<gene>
    <name evidence="2" type="ORF">BCL65_103159</name>
</gene>
<dbReference type="Proteomes" id="UP000239895">
    <property type="component" value="Unassembled WGS sequence"/>
</dbReference>
<name>A0ABX5EHU3_9MICO</name>
<feature type="transmembrane region" description="Helical" evidence="1">
    <location>
        <begin position="6"/>
        <end position="26"/>
    </location>
</feature>
<organism evidence="2 3">
    <name type="scientific">Isoptericola halotolerans</name>
    <dbReference type="NCBI Taxonomy" id="300560"/>
    <lineage>
        <taxon>Bacteria</taxon>
        <taxon>Bacillati</taxon>
        <taxon>Actinomycetota</taxon>
        <taxon>Actinomycetes</taxon>
        <taxon>Micrococcales</taxon>
        <taxon>Promicromonosporaceae</taxon>
        <taxon>Isoptericola</taxon>
    </lineage>
</organism>
<accession>A0ABX5EHU3</accession>
<keyword evidence="3" id="KW-1185">Reference proteome</keyword>
<keyword evidence="1" id="KW-0812">Transmembrane</keyword>
<evidence type="ECO:0000313" key="2">
    <source>
        <dbReference type="EMBL" id="PRZ08232.1"/>
    </source>
</evidence>
<dbReference type="RefSeq" id="WP_106266207.1">
    <property type="nucleotide sequence ID" value="NZ_PVTX01000003.1"/>
</dbReference>
<protein>
    <submittedName>
        <fullName evidence="2">Uncharacterized protein DUF2516</fullName>
    </submittedName>
</protein>
<comment type="caution">
    <text evidence="2">The sequence shown here is derived from an EMBL/GenBank/DDBJ whole genome shotgun (WGS) entry which is preliminary data.</text>
</comment>
<sequence>MIANLQYYVFVILAIVVFVVQVWALVDALRRPARGFTAEGKLSKPIWLLILGVAAALGFLGLPPMMLTSTSFLNLIACVAAIVYLVDVRPKLQAYGPGKGRRQGPSGW</sequence>
<feature type="transmembrane region" description="Helical" evidence="1">
    <location>
        <begin position="72"/>
        <end position="92"/>
    </location>
</feature>
<feature type="transmembrane region" description="Helical" evidence="1">
    <location>
        <begin position="46"/>
        <end position="66"/>
    </location>
</feature>
<dbReference type="InterPro" id="IPR019662">
    <property type="entry name" value="DUF2516"/>
</dbReference>
<dbReference type="EMBL" id="PVTX01000003">
    <property type="protein sequence ID" value="PRZ08232.1"/>
    <property type="molecule type" value="Genomic_DNA"/>
</dbReference>
<reference evidence="2 3" key="1">
    <citation type="submission" date="2018-03" db="EMBL/GenBank/DDBJ databases">
        <title>Comparative analysis of microorganisms from saline springs in Andes Mountain Range, Colombia.</title>
        <authorList>
            <person name="Rubin E."/>
        </authorList>
    </citation>
    <scope>NUCLEOTIDE SEQUENCE [LARGE SCALE GENOMIC DNA]</scope>
    <source>
        <strain evidence="2 3">CG 23</strain>
    </source>
</reference>
<dbReference type="Pfam" id="PF10724">
    <property type="entry name" value="DUF2516"/>
    <property type="match status" value="1"/>
</dbReference>
<evidence type="ECO:0000313" key="3">
    <source>
        <dbReference type="Proteomes" id="UP000239895"/>
    </source>
</evidence>